<comment type="caution">
    <text evidence="8">The sequence shown here is derived from an EMBL/GenBank/DDBJ whole genome shotgun (WGS) entry which is preliminary data.</text>
</comment>
<dbReference type="InterPro" id="IPR027417">
    <property type="entry name" value="P-loop_NTPase"/>
</dbReference>
<keyword evidence="3 8" id="KW-0347">Helicase</keyword>
<evidence type="ECO:0000256" key="5">
    <source>
        <dbReference type="ARBA" id="ARBA00023204"/>
    </source>
</evidence>
<keyword evidence="4" id="KW-0269">Exonuclease</keyword>
<evidence type="ECO:0000256" key="4">
    <source>
        <dbReference type="ARBA" id="ARBA00022839"/>
    </source>
</evidence>
<dbReference type="PANTHER" id="PTHR11070">
    <property type="entry name" value="UVRD / RECB / PCRA DNA HELICASE FAMILY MEMBER"/>
    <property type="match status" value="1"/>
</dbReference>
<protein>
    <submittedName>
        <fullName evidence="8">DNA helicase UvrD</fullName>
    </submittedName>
</protein>
<reference evidence="8 9" key="1">
    <citation type="submission" date="2019-10" db="EMBL/GenBank/DDBJ databases">
        <title>Bifidobacterium from non-human primates.</title>
        <authorList>
            <person name="Modesto M."/>
        </authorList>
    </citation>
    <scope>NUCLEOTIDE SEQUENCE [LARGE SCALE GENOMIC DNA]</scope>
    <source>
        <strain evidence="8 9">TRE17</strain>
    </source>
</reference>
<evidence type="ECO:0000313" key="9">
    <source>
        <dbReference type="Proteomes" id="UP000469194"/>
    </source>
</evidence>
<organism evidence="8 9">
    <name type="scientific">Bifidobacterium aerophilum</name>
    <dbReference type="NCBI Taxonomy" id="1798155"/>
    <lineage>
        <taxon>Bacteria</taxon>
        <taxon>Bacillati</taxon>
        <taxon>Actinomycetota</taxon>
        <taxon>Actinomycetes</taxon>
        <taxon>Bifidobacteriales</taxon>
        <taxon>Bifidobacteriaceae</taxon>
        <taxon>Bifidobacterium</taxon>
    </lineage>
</organism>
<dbReference type="GO" id="GO:0043138">
    <property type="term" value="F:3'-5' DNA helicase activity"/>
    <property type="evidence" value="ECO:0007669"/>
    <property type="project" value="TreeGrafter"/>
</dbReference>
<dbReference type="Gene3D" id="1.10.486.10">
    <property type="entry name" value="PCRA, domain 4"/>
    <property type="match status" value="1"/>
</dbReference>
<keyword evidence="3 8" id="KW-0067">ATP-binding</keyword>
<evidence type="ECO:0000256" key="1">
    <source>
        <dbReference type="ARBA" id="ARBA00022722"/>
    </source>
</evidence>
<dbReference type="InterPro" id="IPR000212">
    <property type="entry name" value="DNA_helicase_UvrD/REP"/>
</dbReference>
<keyword evidence="3 8" id="KW-0547">Nucleotide-binding</keyword>
<evidence type="ECO:0000256" key="2">
    <source>
        <dbReference type="ARBA" id="ARBA00022763"/>
    </source>
</evidence>
<feature type="domain" description="PD-(D/E)XK endonuclease-like" evidence="7">
    <location>
        <begin position="980"/>
        <end position="1221"/>
    </location>
</feature>
<feature type="region of interest" description="Disordered" evidence="6">
    <location>
        <begin position="950"/>
        <end position="982"/>
    </location>
</feature>
<keyword evidence="4" id="KW-0378">Hydrolase</keyword>
<evidence type="ECO:0000313" key="8">
    <source>
        <dbReference type="EMBL" id="NEG88453.1"/>
    </source>
</evidence>
<keyword evidence="2" id="KW-0227">DNA damage</keyword>
<keyword evidence="5" id="KW-0234">DNA repair</keyword>
<evidence type="ECO:0000256" key="6">
    <source>
        <dbReference type="SAM" id="MobiDB-lite"/>
    </source>
</evidence>
<dbReference type="Gene3D" id="3.40.50.300">
    <property type="entry name" value="P-loop containing nucleotide triphosphate hydrolases"/>
    <property type="match status" value="3"/>
</dbReference>
<dbReference type="EMBL" id="WHZW01000001">
    <property type="protein sequence ID" value="NEG88453.1"/>
    <property type="molecule type" value="Genomic_DNA"/>
</dbReference>
<dbReference type="Proteomes" id="UP000469194">
    <property type="component" value="Unassembled WGS sequence"/>
</dbReference>
<dbReference type="PANTHER" id="PTHR11070:SF2">
    <property type="entry name" value="ATP-DEPENDENT DNA HELICASE SRS2"/>
    <property type="match status" value="1"/>
</dbReference>
<sequence length="1377" mass="150730">MNGNESGIRYTLRDGARHADAVIAAADVLSSLLRPHEAPVLLVSGAPRCGKTAFAFDALMHGLRAENGGTSTMVVQNRRVADLLGDEAIRRVGSLSQARPVTTLSAIAFRIISAIRKRTNEPLPRLLNGAEQDAMLRTVTDSHVGHVRSGDPCGTCMLLRDYFGVDEWEDVLSGGEHADGEVTAPGISDAFIMQLRDMLSRMNELGVSRRNEPEILASLGDWTPHVERLRVQWRLAFALRRQYEDLIGRTYVDELRLDSSRLLVEGTTAIGMASDDDLPRLLVVDDFQDLTLAGFSFLEALHDRGVPLVLVGNPDEAVQTFRGSYPDYLFAQARERFGARRLRIERAEVGTTVRDPRERSGSVKGSPCYRDLIASRISLSIQPDLDDDLALPERPGKLPRLAGSLPIATSEESETLSRDGSLRTALYRSETEELDDVVWHIKRARLTGGLAWNDMAVIAHDNATVRRFGERLRRDGVPVRYSSVSRPLRDESFVQGLFALLELAHMRRRTLYDMTMSLSAAAAFVRSRVATLMGCPLIGVGATRSHEGRPARLSGVEAAMGALDSLAGIVDDDGNGRPTGDSVTVPDDHASSLVALMNRWAALRDDALTRRREGNVEHDDTLMDGDGSGDDLPFGIDALYLMLEFDDADAVLAAIQSVCGSDPHAKAFAHLWNLVSTVDAGLRALPSDEPQYALTVAWNACAVADRWQREALDNTDDGRTANDRLDTAMRLFDYAAGSASSDDWREFIGQVRSMRIEADSLAKVAPVDQAVTLTTPAGAAGRCWSRVWIPAVQQDVWPNLAARNTMFGGEELADMMLFGRIFDGADVALDPGLRSVLSSEQKSLLVAVTRAESEVTVSAVCNDALTPSDFLYGYLPERFDRKNHAQPNQREYARVAGNDRFGGMDGTPRGLVAAARTVLATQPHDSTQWRDALDALHVLRDHGIAAADPRNWPFVDDGARGADRHEERSESEPNPDMTVTMSPSDVDAIWACPVCWLMERRFSGPRAGTVEASFGSLIHAVAQHASEEGLDLPSAFPDLSVDGRVKAVTDRMMEIYRELAKQPSPGTEASLRYGAARKDATARDVLERIASYFVRSNTGDYLAGNSGSFSVGTLTSAECERSFAARFSLDDILAAYRRIPGAEHTTRHELTAIMGMLVGGWPQGMDEGLVIRLTGRIDRLEHRTLSDGAERIRLIDYKTGGVPSVKGIFNDLQLVCYQLGLIFPEHDSRKDAETAPWPDIAQSALFHVASNDAPAKSYAPESLYQPALFLADRLNDGTFTPRYHYRDPATLMDIPDLDTDPPAGIGDAAWRSFLTLRGTQATWALTMISRVFYAAAASRSASLTAHPTPSHLKHCRMKEACPACAGQVDTVFETRQP</sequence>
<proteinExistence type="predicted"/>
<name>A0A6N9Z2E7_9BIFI</name>
<dbReference type="GO" id="GO:0000725">
    <property type="term" value="P:recombinational repair"/>
    <property type="evidence" value="ECO:0007669"/>
    <property type="project" value="TreeGrafter"/>
</dbReference>
<gene>
    <name evidence="8" type="ORF">GFD25_00230</name>
</gene>
<dbReference type="SUPFAM" id="SSF52540">
    <property type="entry name" value="P-loop containing nucleoside triphosphate hydrolases"/>
    <property type="match status" value="1"/>
</dbReference>
<evidence type="ECO:0000259" key="7">
    <source>
        <dbReference type="Pfam" id="PF12705"/>
    </source>
</evidence>
<dbReference type="GO" id="GO:0004527">
    <property type="term" value="F:exonuclease activity"/>
    <property type="evidence" value="ECO:0007669"/>
    <property type="project" value="UniProtKB-KW"/>
</dbReference>
<keyword evidence="1" id="KW-0540">Nuclease</keyword>
<feature type="compositionally biased region" description="Basic and acidic residues" evidence="6">
    <location>
        <begin position="957"/>
        <end position="971"/>
    </location>
</feature>
<keyword evidence="9" id="KW-1185">Reference proteome</keyword>
<dbReference type="GO" id="GO:0003677">
    <property type="term" value="F:DNA binding"/>
    <property type="evidence" value="ECO:0007669"/>
    <property type="project" value="InterPro"/>
</dbReference>
<dbReference type="InterPro" id="IPR038726">
    <property type="entry name" value="PDDEXK_AddAB-type"/>
</dbReference>
<dbReference type="Pfam" id="PF12705">
    <property type="entry name" value="PDDEXK_1"/>
    <property type="match status" value="1"/>
</dbReference>
<evidence type="ECO:0000256" key="3">
    <source>
        <dbReference type="ARBA" id="ARBA00022806"/>
    </source>
</evidence>
<dbReference type="GO" id="GO:0005524">
    <property type="term" value="F:ATP binding"/>
    <property type="evidence" value="ECO:0007669"/>
    <property type="project" value="InterPro"/>
</dbReference>
<accession>A0A6N9Z2E7</accession>